<dbReference type="Gene3D" id="1.20.200.10">
    <property type="entry name" value="Fumarase/aspartase (Central domain)"/>
    <property type="match status" value="1"/>
</dbReference>
<evidence type="ECO:0000313" key="5">
    <source>
        <dbReference type="Proteomes" id="UP000231203"/>
    </source>
</evidence>
<feature type="region of interest" description="Disordered" evidence="2">
    <location>
        <begin position="610"/>
        <end position="629"/>
    </location>
</feature>
<dbReference type="PANTHER" id="PTHR42696">
    <property type="entry name" value="ASPARTATE AMMONIA-LYASE"/>
    <property type="match status" value="1"/>
</dbReference>
<name>A0A2G6MPV6_9BACT</name>
<dbReference type="PANTHER" id="PTHR42696:SF2">
    <property type="entry name" value="ASPARTATE AMMONIA-LYASE"/>
    <property type="match status" value="1"/>
</dbReference>
<dbReference type="InterPro" id="IPR014710">
    <property type="entry name" value="RmlC-like_jellyroll"/>
</dbReference>
<dbReference type="PROSITE" id="PS50042">
    <property type="entry name" value="CNMP_BINDING_3"/>
    <property type="match status" value="1"/>
</dbReference>
<evidence type="ECO:0000256" key="1">
    <source>
        <dbReference type="ARBA" id="ARBA00023239"/>
    </source>
</evidence>
<comment type="caution">
    <text evidence="4">The sequence shown here is derived from an EMBL/GenBank/DDBJ whole genome shotgun (WGS) entry which is preliminary data.</text>
</comment>
<dbReference type="GO" id="GO:0006531">
    <property type="term" value="P:aspartate metabolic process"/>
    <property type="evidence" value="ECO:0007669"/>
    <property type="project" value="TreeGrafter"/>
</dbReference>
<dbReference type="InterPro" id="IPR008948">
    <property type="entry name" value="L-Aspartase-like"/>
</dbReference>
<dbReference type="EMBL" id="PDTI01000063">
    <property type="protein sequence ID" value="PIE62114.1"/>
    <property type="molecule type" value="Genomic_DNA"/>
</dbReference>
<dbReference type="InterPro" id="IPR018951">
    <property type="entry name" value="Fumarase_C_C"/>
</dbReference>
<dbReference type="GO" id="GO:0006099">
    <property type="term" value="P:tricarboxylic acid cycle"/>
    <property type="evidence" value="ECO:0007669"/>
    <property type="project" value="InterPro"/>
</dbReference>
<dbReference type="SUPFAM" id="SSF48557">
    <property type="entry name" value="L-aspartase-like"/>
    <property type="match status" value="1"/>
</dbReference>
<proteinExistence type="predicted"/>
<dbReference type="Pfam" id="PF10415">
    <property type="entry name" value="FumaraseC_C"/>
    <property type="match status" value="1"/>
</dbReference>
<dbReference type="FunFam" id="1.10.40.30:FF:000002">
    <property type="entry name" value="Fumarate hydratase class II"/>
    <property type="match status" value="1"/>
</dbReference>
<evidence type="ECO:0000313" key="4">
    <source>
        <dbReference type="EMBL" id="PIE62114.1"/>
    </source>
</evidence>
<dbReference type="FunFam" id="1.10.275.10:FF:000001">
    <property type="entry name" value="Fumarate hydratase, mitochondrial"/>
    <property type="match status" value="1"/>
</dbReference>
<organism evidence="4 5">
    <name type="scientific">Desulfobacter postgatei</name>
    <dbReference type="NCBI Taxonomy" id="2293"/>
    <lineage>
        <taxon>Bacteria</taxon>
        <taxon>Pseudomonadati</taxon>
        <taxon>Thermodesulfobacteriota</taxon>
        <taxon>Desulfobacteria</taxon>
        <taxon>Desulfobacterales</taxon>
        <taxon>Desulfobacteraceae</taxon>
        <taxon>Desulfobacter</taxon>
    </lineage>
</organism>
<dbReference type="InterPro" id="IPR051546">
    <property type="entry name" value="Aspartate_Ammonia-Lyase"/>
</dbReference>
<dbReference type="CDD" id="cd00038">
    <property type="entry name" value="CAP_ED"/>
    <property type="match status" value="1"/>
</dbReference>
<dbReference type="AlphaFoldDB" id="A0A2G6MPV6"/>
<dbReference type="Gene3D" id="1.10.40.30">
    <property type="entry name" value="Fumarase/aspartase (C-terminal domain)"/>
    <property type="match status" value="1"/>
</dbReference>
<dbReference type="Proteomes" id="UP000231203">
    <property type="component" value="Unassembled WGS sequence"/>
</dbReference>
<dbReference type="Gene3D" id="1.10.275.10">
    <property type="entry name" value="Fumarase/aspartase (N-terminal domain)"/>
    <property type="match status" value="1"/>
</dbReference>
<reference evidence="4 5" key="1">
    <citation type="submission" date="2017-10" db="EMBL/GenBank/DDBJ databases">
        <title>Novel microbial diversity and functional potential in the marine mammal oral microbiome.</title>
        <authorList>
            <person name="Dudek N.K."/>
            <person name="Sun C.L."/>
            <person name="Burstein D."/>
            <person name="Kantor R.S."/>
            <person name="Aliaga Goltsman D.S."/>
            <person name="Bik E.M."/>
            <person name="Thomas B.C."/>
            <person name="Banfield J.F."/>
            <person name="Relman D.A."/>
        </authorList>
    </citation>
    <scope>NUCLEOTIDE SEQUENCE [LARGE SCALE GENOMIC DNA]</scope>
    <source>
        <strain evidence="4">DOLJORAL78_47_202</strain>
    </source>
</reference>
<dbReference type="InterPro" id="IPR018490">
    <property type="entry name" value="cNMP-bd_dom_sf"/>
</dbReference>
<dbReference type="PRINTS" id="PR00149">
    <property type="entry name" value="FUMRATELYASE"/>
</dbReference>
<dbReference type="CDD" id="cd01357">
    <property type="entry name" value="Aspartase"/>
    <property type="match status" value="1"/>
</dbReference>
<dbReference type="NCBIfam" id="NF008909">
    <property type="entry name" value="PRK12273.1"/>
    <property type="match status" value="1"/>
</dbReference>
<sequence>MLKKQNIIKLAAKATGITEKDLATFFTEGQEQVYRPNEWIFHESTPRRWVGIILEGSVELVRGLHGSSRKVGSMVAGSMISEGVFLGDDSHVNGAVTRNGVKIWQISREKIDLFRATEPDFFYRIVSRIAVSMNRRMCILNDKLFENRKNDHLGTNGFRQEHDSLGARDISNDVYYGVQTQRAMENFAISGVHINNFAHMVEALAMVKKAAAMANYELCRIDQVQMEAIAQACDEILYGKLHDQFTVDMFQGGAGTSTNMNANEVIANRGLEIMGYNKGEYQYLHPNDHVNCSQSTNDTYPTAIKLAVLLSQKNLVRALEGLRNALERKGKAFKNVLKMGRTENQDAVPMTLGQEFSAYAVMIDSARTSIIQAADAFHDVNMGATAIGTGINSPPGYVGLVVEKLAQVSGFKLRRAKNLVEATQNAGIFVHMSANLKLAAVQISKICNDLRWLSSGPRCGLNEINLPPMQPGSSIMPGKVNPVIPELMNQICYQVMGYDTVVSMAAESSELELCMGEPIIAYDLLHGMMILKNGCIALAARCIDGIEANRDMCQNYVQTSIGLVTALVPVIGYEQSAAIAKEALKTGGNVYDLVLEKGLLTRAQLDDLLRPENMTDPQANHSIRDHSMN</sequence>
<dbReference type="InterPro" id="IPR020557">
    <property type="entry name" value="Fumarate_lyase_CS"/>
</dbReference>
<dbReference type="InterPro" id="IPR022761">
    <property type="entry name" value="Fumarate_lyase_N"/>
</dbReference>
<evidence type="ECO:0000256" key="2">
    <source>
        <dbReference type="SAM" id="MobiDB-lite"/>
    </source>
</evidence>
<dbReference type="GO" id="GO:0008797">
    <property type="term" value="F:aspartate ammonia-lyase activity"/>
    <property type="evidence" value="ECO:0007669"/>
    <property type="project" value="TreeGrafter"/>
</dbReference>
<keyword evidence="1 4" id="KW-0456">Lyase</keyword>
<gene>
    <name evidence="4" type="ORF">CSA25_06750</name>
</gene>
<dbReference type="Gene3D" id="2.60.120.10">
    <property type="entry name" value="Jelly Rolls"/>
    <property type="match status" value="1"/>
</dbReference>
<dbReference type="PROSITE" id="PS00163">
    <property type="entry name" value="FUMARATE_LYASES"/>
    <property type="match status" value="1"/>
</dbReference>
<feature type="domain" description="Cyclic nucleotide-binding" evidence="3">
    <location>
        <begin position="13"/>
        <end position="109"/>
    </location>
</feature>
<dbReference type="Pfam" id="PF00206">
    <property type="entry name" value="Lyase_1"/>
    <property type="match status" value="1"/>
</dbReference>
<dbReference type="InterPro" id="IPR000595">
    <property type="entry name" value="cNMP-bd_dom"/>
</dbReference>
<dbReference type="GO" id="GO:0005829">
    <property type="term" value="C:cytosol"/>
    <property type="evidence" value="ECO:0007669"/>
    <property type="project" value="TreeGrafter"/>
</dbReference>
<accession>A0A2G6MPV6</accession>
<dbReference type="SUPFAM" id="SSF51206">
    <property type="entry name" value="cAMP-binding domain-like"/>
    <property type="match status" value="1"/>
</dbReference>
<dbReference type="InterPro" id="IPR000362">
    <property type="entry name" value="Fumarate_lyase_fam"/>
</dbReference>
<dbReference type="FunFam" id="1.20.200.10:FF:000001">
    <property type="entry name" value="Fumarate hydratase, mitochondrial"/>
    <property type="match status" value="1"/>
</dbReference>
<evidence type="ECO:0000259" key="3">
    <source>
        <dbReference type="PROSITE" id="PS50042"/>
    </source>
</evidence>
<dbReference type="Pfam" id="PF00027">
    <property type="entry name" value="cNMP_binding"/>
    <property type="match status" value="1"/>
</dbReference>
<dbReference type="InterPro" id="IPR024083">
    <property type="entry name" value="Fumarase/histidase_N"/>
</dbReference>
<protein>
    <submittedName>
        <fullName evidence="4">Aspartate ammonia-lyase</fullName>
    </submittedName>
</protein>